<dbReference type="HOGENOM" id="CLU_3013620_0_0_1"/>
<reference evidence="2" key="3">
    <citation type="submission" date="2025-09" db="UniProtKB">
        <authorList>
            <consortium name="Ensembl"/>
        </authorList>
    </citation>
    <scope>IDENTIFICATION</scope>
</reference>
<dbReference type="GO" id="GO:0005829">
    <property type="term" value="C:cytosol"/>
    <property type="evidence" value="ECO:0007669"/>
    <property type="project" value="TreeGrafter"/>
</dbReference>
<dbReference type="InParanoid" id="H3C0E8"/>
<evidence type="ECO:0000313" key="3">
    <source>
        <dbReference type="Proteomes" id="UP000007303"/>
    </source>
</evidence>
<evidence type="ECO:0000259" key="1">
    <source>
        <dbReference type="Pfam" id="PF02897"/>
    </source>
</evidence>
<dbReference type="SUPFAM" id="SSF50993">
    <property type="entry name" value="Peptidase/esterase 'gauge' domain"/>
    <property type="match status" value="1"/>
</dbReference>
<dbReference type="GO" id="GO:0070012">
    <property type="term" value="F:oligopeptidase activity"/>
    <property type="evidence" value="ECO:0007669"/>
    <property type="project" value="TreeGrafter"/>
</dbReference>
<reference evidence="3" key="1">
    <citation type="journal article" date="2004" name="Nature">
        <title>Genome duplication in the teleost fish Tetraodon nigroviridis reveals the early vertebrate proto-karyotype.</title>
        <authorList>
            <person name="Jaillon O."/>
            <person name="Aury J.-M."/>
            <person name="Brunet F."/>
            <person name="Petit J.-L."/>
            <person name="Stange-Thomann N."/>
            <person name="Mauceli E."/>
            <person name="Bouneau L."/>
            <person name="Fischer C."/>
            <person name="Ozouf-Costaz C."/>
            <person name="Bernot A."/>
            <person name="Nicaud S."/>
            <person name="Jaffe D."/>
            <person name="Fisher S."/>
            <person name="Lutfalla G."/>
            <person name="Dossat C."/>
            <person name="Segurens B."/>
            <person name="Dasilva C."/>
            <person name="Salanoubat M."/>
            <person name="Levy M."/>
            <person name="Boudet N."/>
            <person name="Castellano S."/>
            <person name="Anthouard V."/>
            <person name="Jubin C."/>
            <person name="Castelli V."/>
            <person name="Katinka M."/>
            <person name="Vacherie B."/>
            <person name="Biemont C."/>
            <person name="Skalli Z."/>
            <person name="Cattolico L."/>
            <person name="Poulain J."/>
            <person name="De Berardinis V."/>
            <person name="Cruaud C."/>
            <person name="Duprat S."/>
            <person name="Brottier P."/>
            <person name="Coutanceau J.-P."/>
            <person name="Gouzy J."/>
            <person name="Parra G."/>
            <person name="Lardier G."/>
            <person name="Chapple C."/>
            <person name="McKernan K.J."/>
            <person name="McEwan P."/>
            <person name="Bosak S."/>
            <person name="Kellis M."/>
            <person name="Volff J.-N."/>
            <person name="Guigo R."/>
            <person name="Zody M.C."/>
            <person name="Mesirov J."/>
            <person name="Lindblad-Toh K."/>
            <person name="Birren B."/>
            <person name="Nusbaum C."/>
            <person name="Kahn D."/>
            <person name="Robinson-Rechavi M."/>
            <person name="Laudet V."/>
            <person name="Schachter V."/>
            <person name="Quetier F."/>
            <person name="Saurin W."/>
            <person name="Scarpelli C."/>
            <person name="Wincker P."/>
            <person name="Lander E.S."/>
            <person name="Weissenbach J."/>
            <person name="Roest Crollius H."/>
        </authorList>
    </citation>
    <scope>NUCLEOTIDE SEQUENCE [LARGE SCALE GENOMIC DNA]</scope>
</reference>
<keyword evidence="3" id="KW-1185">Reference proteome</keyword>
<accession>H3C0E8</accession>
<dbReference type="InterPro" id="IPR051167">
    <property type="entry name" value="Prolyl_oligopep/macrocyclase"/>
</dbReference>
<dbReference type="GO" id="GO:0004252">
    <property type="term" value="F:serine-type endopeptidase activity"/>
    <property type="evidence" value="ECO:0007669"/>
    <property type="project" value="InterPro"/>
</dbReference>
<dbReference type="Gene3D" id="3.40.50.1820">
    <property type="entry name" value="alpha/beta hydrolase"/>
    <property type="match status" value="1"/>
</dbReference>
<dbReference type="InterPro" id="IPR023302">
    <property type="entry name" value="Pept_S9A_N"/>
</dbReference>
<sequence length="56" mass="6517">MSFQYPQAYRDDAVVDDYHGCKVPDPYSWLEDPDSEKTQAFVSAQNQLTQPFFRAL</sequence>
<dbReference type="Ensembl" id="ENSTNIT00000001580.1">
    <property type="protein sequence ID" value="ENSTNIP00000001714.1"/>
    <property type="gene ID" value="ENSTNIG00000001052.1"/>
</dbReference>
<name>H3C0E8_TETNG</name>
<protein>
    <recommendedName>
        <fullName evidence="1">Peptidase S9A N-terminal domain-containing protein</fullName>
    </recommendedName>
</protein>
<dbReference type="AlphaFoldDB" id="H3C0E8"/>
<proteinExistence type="predicted"/>
<dbReference type="PANTHER" id="PTHR42881:SF3">
    <property type="entry name" value="PROLYL ENDOPEPTIDASE"/>
    <property type="match status" value="1"/>
</dbReference>
<dbReference type="GeneTree" id="ENSGT01050000247364"/>
<dbReference type="InterPro" id="IPR029058">
    <property type="entry name" value="AB_hydrolase_fold"/>
</dbReference>
<reference evidence="2" key="2">
    <citation type="submission" date="2025-08" db="UniProtKB">
        <authorList>
            <consortium name="Ensembl"/>
        </authorList>
    </citation>
    <scope>IDENTIFICATION</scope>
</reference>
<dbReference type="PANTHER" id="PTHR42881">
    <property type="entry name" value="PROLYL ENDOPEPTIDASE"/>
    <property type="match status" value="1"/>
</dbReference>
<evidence type="ECO:0000313" key="2">
    <source>
        <dbReference type="Ensembl" id="ENSTNIP00000001714.1"/>
    </source>
</evidence>
<dbReference type="STRING" id="99883.ENSTNIP00000001714"/>
<dbReference type="Proteomes" id="UP000007303">
    <property type="component" value="Unassembled WGS sequence"/>
</dbReference>
<dbReference type="Pfam" id="PF02897">
    <property type="entry name" value="Peptidase_S9_N"/>
    <property type="match status" value="1"/>
</dbReference>
<feature type="domain" description="Peptidase S9A N-terminal" evidence="1">
    <location>
        <begin position="6"/>
        <end position="54"/>
    </location>
</feature>
<organism evidence="2 3">
    <name type="scientific">Tetraodon nigroviridis</name>
    <name type="common">Spotted green pufferfish</name>
    <name type="synonym">Chelonodon nigroviridis</name>
    <dbReference type="NCBI Taxonomy" id="99883"/>
    <lineage>
        <taxon>Eukaryota</taxon>
        <taxon>Metazoa</taxon>
        <taxon>Chordata</taxon>
        <taxon>Craniata</taxon>
        <taxon>Vertebrata</taxon>
        <taxon>Euteleostomi</taxon>
        <taxon>Actinopterygii</taxon>
        <taxon>Neopterygii</taxon>
        <taxon>Teleostei</taxon>
        <taxon>Neoteleostei</taxon>
        <taxon>Acanthomorphata</taxon>
        <taxon>Eupercaria</taxon>
        <taxon>Tetraodontiformes</taxon>
        <taxon>Tetradontoidea</taxon>
        <taxon>Tetraodontidae</taxon>
        <taxon>Tetraodon</taxon>
    </lineage>
</organism>